<keyword evidence="3" id="KW-1185">Reference proteome</keyword>
<evidence type="ECO:0000256" key="1">
    <source>
        <dbReference type="SAM" id="Phobius"/>
    </source>
</evidence>
<proteinExistence type="predicted"/>
<keyword evidence="1" id="KW-0812">Transmembrane</keyword>
<dbReference type="RefSeq" id="WP_264988603.1">
    <property type="nucleotide sequence ID" value="NZ_BRZA01000002.1"/>
</dbReference>
<dbReference type="EMBL" id="BRZA01000002">
    <property type="protein sequence ID" value="GLC88849.1"/>
    <property type="molecule type" value="Genomic_DNA"/>
</dbReference>
<feature type="transmembrane region" description="Helical" evidence="1">
    <location>
        <begin position="33"/>
        <end position="50"/>
    </location>
</feature>
<comment type="caution">
    <text evidence="2">The sequence shown here is derived from an EMBL/GenBank/DDBJ whole genome shotgun (WGS) entry which is preliminary data.</text>
</comment>
<keyword evidence="1" id="KW-0472">Membrane</keyword>
<name>A0ABQ5NLD5_9BACI</name>
<dbReference type="Proteomes" id="UP001065593">
    <property type="component" value="Unassembled WGS sequence"/>
</dbReference>
<sequence>MNKLRLFLVAMMMYYIVVVVLVSKFFVVPLMKGAALVFLIGAGLLLTSKMRKKWLGGTA</sequence>
<accession>A0ABQ5NLD5</accession>
<gene>
    <name evidence="2" type="ORF">LYSBPC_19760</name>
</gene>
<keyword evidence="1" id="KW-1133">Transmembrane helix</keyword>
<protein>
    <submittedName>
        <fullName evidence="2">Uncharacterized protein</fullName>
    </submittedName>
</protein>
<organism evidence="2 3">
    <name type="scientific">Lysinibacillus piscis</name>
    <dbReference type="NCBI Taxonomy" id="2518931"/>
    <lineage>
        <taxon>Bacteria</taxon>
        <taxon>Bacillati</taxon>
        <taxon>Bacillota</taxon>
        <taxon>Bacilli</taxon>
        <taxon>Bacillales</taxon>
        <taxon>Bacillaceae</taxon>
        <taxon>Lysinibacillus</taxon>
    </lineage>
</organism>
<feature type="transmembrane region" description="Helical" evidence="1">
    <location>
        <begin position="7"/>
        <end position="27"/>
    </location>
</feature>
<evidence type="ECO:0000313" key="2">
    <source>
        <dbReference type="EMBL" id="GLC88849.1"/>
    </source>
</evidence>
<reference evidence="2" key="1">
    <citation type="submission" date="2022-08" db="EMBL/GenBank/DDBJ databases">
        <title>Draft genome sequence of Lysinibacillus sp. strain KH24.</title>
        <authorList>
            <person name="Kanbe H."/>
            <person name="Itoh H."/>
        </authorList>
    </citation>
    <scope>NUCLEOTIDE SEQUENCE</scope>
    <source>
        <strain evidence="2">KH24</strain>
    </source>
</reference>
<evidence type="ECO:0000313" key="3">
    <source>
        <dbReference type="Proteomes" id="UP001065593"/>
    </source>
</evidence>